<evidence type="ECO:0000313" key="5">
    <source>
        <dbReference type="Proteomes" id="UP000695023"/>
    </source>
</evidence>
<sequence>MRVDICCCLFVLALGCNLTAGIKHKIIRDKESFTLRCPLSVEGKVTWSRESHGSKAAVLTTDGDVDVRHSEDTRFGSLPDKSLVILKPTLSDSGRYLCNNEPAVQLTVISPGGRETSTMTAAERDVADVRVVTMMRVNICCCLFAFFLGCNITAGIKHDIIRNKESVTLRCPHPVEGEVTWSRENKGRIVDILTADGNSERRLINDTRFMSSADKWLIILRPAASDSGRYLCNNKPAVQLTVISPGQSASTPFPANATSAPPTNSDQQLLLGLIYGTAASFICIIIIIIIVASVFYPARSGSNKQGSERKEHVYHYIIDDVRLKAENAPSQIIRTTG</sequence>
<dbReference type="GO" id="GO:0042110">
    <property type="term" value="P:T cell activation"/>
    <property type="evidence" value="ECO:0007669"/>
    <property type="project" value="TreeGrafter"/>
</dbReference>
<dbReference type="InterPro" id="IPR003599">
    <property type="entry name" value="Ig_sub"/>
</dbReference>
<dbReference type="GO" id="GO:0009897">
    <property type="term" value="C:external side of plasma membrane"/>
    <property type="evidence" value="ECO:0007669"/>
    <property type="project" value="TreeGrafter"/>
</dbReference>
<dbReference type="GO" id="GO:1990782">
    <property type="term" value="F:protein tyrosine kinase binding"/>
    <property type="evidence" value="ECO:0007669"/>
    <property type="project" value="TreeGrafter"/>
</dbReference>
<dbReference type="InterPro" id="IPR013783">
    <property type="entry name" value="Ig-like_fold"/>
</dbReference>
<dbReference type="GO" id="GO:0035723">
    <property type="term" value="P:interleukin-15-mediated signaling pathway"/>
    <property type="evidence" value="ECO:0007669"/>
    <property type="project" value="TreeGrafter"/>
</dbReference>
<dbReference type="GO" id="GO:0042289">
    <property type="term" value="F:MHC class II protein binding"/>
    <property type="evidence" value="ECO:0007669"/>
    <property type="project" value="TreeGrafter"/>
</dbReference>
<feature type="domain" description="Ig-like" evidence="4">
    <location>
        <begin position="102"/>
        <end position="232"/>
    </location>
</feature>
<reference evidence="6" key="1">
    <citation type="submission" date="2025-08" db="UniProtKB">
        <authorList>
            <consortium name="RefSeq"/>
        </authorList>
    </citation>
    <scope>IDENTIFICATION</scope>
</reference>
<evidence type="ECO:0000313" key="6">
    <source>
        <dbReference type="RefSeq" id="XP_005750363.2"/>
    </source>
</evidence>
<dbReference type="Gene3D" id="2.60.40.10">
    <property type="entry name" value="Immunoglobulins"/>
    <property type="match status" value="2"/>
</dbReference>
<dbReference type="InterPro" id="IPR007110">
    <property type="entry name" value="Ig-like_dom"/>
</dbReference>
<evidence type="ECO:0000259" key="4">
    <source>
        <dbReference type="PROSITE" id="PS50835"/>
    </source>
</evidence>
<evidence type="ECO:0000256" key="3">
    <source>
        <dbReference type="SAM" id="SignalP"/>
    </source>
</evidence>
<dbReference type="SMART" id="SM00409">
    <property type="entry name" value="IG"/>
    <property type="match status" value="2"/>
</dbReference>
<dbReference type="PANTHER" id="PTHR11422">
    <property type="entry name" value="T-CELL SURFACE GLYCOPROTEIN CD4"/>
    <property type="match status" value="1"/>
</dbReference>
<keyword evidence="1" id="KW-0393">Immunoglobulin domain</keyword>
<dbReference type="PROSITE" id="PS51257">
    <property type="entry name" value="PROKAR_LIPOPROTEIN"/>
    <property type="match status" value="1"/>
</dbReference>
<accession>A0A9Y3VSQ5</accession>
<dbReference type="PANTHER" id="PTHR11422:SF3">
    <property type="entry name" value="G6F-LIKE PROTEIN"/>
    <property type="match status" value="1"/>
</dbReference>
<keyword evidence="2" id="KW-1133">Transmembrane helix</keyword>
<feature type="signal peptide" evidence="3">
    <location>
        <begin position="1"/>
        <end position="21"/>
    </location>
</feature>
<name>A0A9Y3VSQ5_9CICH</name>
<evidence type="ECO:0000256" key="2">
    <source>
        <dbReference type="SAM" id="Phobius"/>
    </source>
</evidence>
<keyword evidence="3" id="KW-0732">Signal</keyword>
<keyword evidence="2" id="KW-0472">Membrane</keyword>
<dbReference type="InterPro" id="IPR013151">
    <property type="entry name" value="Immunoglobulin_dom"/>
</dbReference>
<feature type="transmembrane region" description="Helical" evidence="2">
    <location>
        <begin position="269"/>
        <end position="296"/>
    </location>
</feature>
<keyword evidence="5" id="KW-1185">Reference proteome</keyword>
<feature type="chain" id="PRO_5041249231" evidence="3">
    <location>
        <begin position="22"/>
        <end position="337"/>
    </location>
</feature>
<dbReference type="RefSeq" id="XP_005750363.2">
    <property type="nucleotide sequence ID" value="XM_005750306.2"/>
</dbReference>
<dbReference type="InterPro" id="IPR036179">
    <property type="entry name" value="Ig-like_dom_sf"/>
</dbReference>
<dbReference type="SUPFAM" id="SSF48726">
    <property type="entry name" value="Immunoglobulin"/>
    <property type="match status" value="2"/>
</dbReference>
<proteinExistence type="predicted"/>
<dbReference type="Pfam" id="PF00047">
    <property type="entry name" value="ig"/>
    <property type="match status" value="1"/>
</dbReference>
<dbReference type="GO" id="GO:0045121">
    <property type="term" value="C:membrane raft"/>
    <property type="evidence" value="ECO:0007669"/>
    <property type="project" value="TreeGrafter"/>
</dbReference>
<evidence type="ECO:0000256" key="1">
    <source>
        <dbReference type="ARBA" id="ARBA00023319"/>
    </source>
</evidence>
<dbReference type="GeneID" id="102201387"/>
<protein>
    <submittedName>
        <fullName evidence="6">Uncharacterized protein LOC102201387</fullName>
    </submittedName>
</protein>
<dbReference type="AlphaFoldDB" id="A0A9Y3VSQ5"/>
<organism evidence="5 6">
    <name type="scientific">Pundamilia nyererei</name>
    <dbReference type="NCBI Taxonomy" id="303518"/>
    <lineage>
        <taxon>Eukaryota</taxon>
        <taxon>Metazoa</taxon>
        <taxon>Chordata</taxon>
        <taxon>Craniata</taxon>
        <taxon>Vertebrata</taxon>
        <taxon>Euteleostomi</taxon>
        <taxon>Actinopterygii</taxon>
        <taxon>Neopterygii</taxon>
        <taxon>Teleostei</taxon>
        <taxon>Neoteleostei</taxon>
        <taxon>Acanthomorphata</taxon>
        <taxon>Ovalentaria</taxon>
        <taxon>Cichlomorphae</taxon>
        <taxon>Cichliformes</taxon>
        <taxon>Cichlidae</taxon>
        <taxon>African cichlids</taxon>
        <taxon>Pseudocrenilabrinae</taxon>
        <taxon>Haplochromini</taxon>
        <taxon>Pundamilia</taxon>
    </lineage>
</organism>
<dbReference type="GO" id="GO:0070374">
    <property type="term" value="P:positive regulation of ERK1 and ERK2 cascade"/>
    <property type="evidence" value="ECO:0007669"/>
    <property type="project" value="TreeGrafter"/>
</dbReference>
<dbReference type="Proteomes" id="UP000695023">
    <property type="component" value="Unplaced"/>
</dbReference>
<gene>
    <name evidence="6" type="primary">LOC102201387</name>
</gene>
<dbReference type="PROSITE" id="PS50835">
    <property type="entry name" value="IG_LIKE"/>
    <property type="match status" value="1"/>
</dbReference>
<keyword evidence="2" id="KW-0812">Transmembrane</keyword>